<dbReference type="Proteomes" id="UP001389717">
    <property type="component" value="Unassembled WGS sequence"/>
</dbReference>
<keyword evidence="2" id="KW-0805">Transcription regulation</keyword>
<dbReference type="InterPro" id="IPR036388">
    <property type="entry name" value="WH-like_DNA-bd_sf"/>
</dbReference>
<dbReference type="PANTHER" id="PTHR30419:SF8">
    <property type="entry name" value="NITROGEN ASSIMILATION TRANSCRIPTIONAL ACTIVATOR-RELATED"/>
    <property type="match status" value="1"/>
</dbReference>
<evidence type="ECO:0000313" key="6">
    <source>
        <dbReference type="EMBL" id="MEL3971427.1"/>
    </source>
</evidence>
<dbReference type="PRINTS" id="PR00039">
    <property type="entry name" value="HTHLYSR"/>
</dbReference>
<organism evidence="6 7">
    <name type="scientific">Rossellomorea oryzaecorticis</name>
    <dbReference type="NCBI Taxonomy" id="1396505"/>
    <lineage>
        <taxon>Bacteria</taxon>
        <taxon>Bacillati</taxon>
        <taxon>Bacillota</taxon>
        <taxon>Bacilli</taxon>
        <taxon>Bacillales</taxon>
        <taxon>Bacillaceae</taxon>
        <taxon>Rossellomorea</taxon>
    </lineage>
</organism>
<dbReference type="InterPro" id="IPR050950">
    <property type="entry name" value="HTH-type_LysR_regulators"/>
</dbReference>
<dbReference type="PANTHER" id="PTHR30419">
    <property type="entry name" value="HTH-TYPE TRANSCRIPTIONAL REGULATOR YBHD"/>
    <property type="match status" value="1"/>
</dbReference>
<dbReference type="SUPFAM" id="SSF53850">
    <property type="entry name" value="Periplasmic binding protein-like II"/>
    <property type="match status" value="1"/>
</dbReference>
<evidence type="ECO:0000313" key="7">
    <source>
        <dbReference type="Proteomes" id="UP001389717"/>
    </source>
</evidence>
<dbReference type="RefSeq" id="WP_341980673.1">
    <property type="nucleotide sequence ID" value="NZ_JBBYAF010000005.1"/>
</dbReference>
<dbReference type="Pfam" id="PF00126">
    <property type="entry name" value="HTH_1"/>
    <property type="match status" value="1"/>
</dbReference>
<keyword evidence="7" id="KW-1185">Reference proteome</keyword>
<keyword evidence="3" id="KW-0238">DNA-binding</keyword>
<dbReference type="SUPFAM" id="SSF46785">
    <property type="entry name" value="Winged helix' DNA-binding domain"/>
    <property type="match status" value="1"/>
</dbReference>
<protein>
    <submittedName>
        <fullName evidence="6">LysR family transcriptional regulator</fullName>
    </submittedName>
</protein>
<dbReference type="CDD" id="cd05466">
    <property type="entry name" value="PBP2_LTTR_substrate"/>
    <property type="match status" value="1"/>
</dbReference>
<sequence>MDINQLKAFDYVVRMGSFSKAARYLNLSQPTISLRIQGLEKKVGGPLFQKAGKSLELSELGKGFLPYARQALEILSKGVETARHMQEGKAGKLSVGTLPTFTTKPFSEIIFSLYRDNPDIDIEIHTGHNQQIVDMLFEGQIKIGFITHPFFNTDIKKHLVLKEPLKLVAHQSNGVWEVLNEHGTTLNQIFGNSRPYIMVDWSSDSKQWQKNHMERDVETIELPPLSALDFISNGRGVALLTASMIDTPAISENIKILEHASIPKVHREIALVSLESEQDLSPVYKNFIELVRETAE</sequence>
<keyword evidence="4" id="KW-0804">Transcription</keyword>
<evidence type="ECO:0000256" key="4">
    <source>
        <dbReference type="ARBA" id="ARBA00023163"/>
    </source>
</evidence>
<evidence type="ECO:0000256" key="2">
    <source>
        <dbReference type="ARBA" id="ARBA00023015"/>
    </source>
</evidence>
<evidence type="ECO:0000256" key="1">
    <source>
        <dbReference type="ARBA" id="ARBA00009437"/>
    </source>
</evidence>
<evidence type="ECO:0000259" key="5">
    <source>
        <dbReference type="PROSITE" id="PS50931"/>
    </source>
</evidence>
<dbReference type="Gene3D" id="1.10.10.10">
    <property type="entry name" value="Winged helix-like DNA-binding domain superfamily/Winged helix DNA-binding domain"/>
    <property type="match status" value="1"/>
</dbReference>
<dbReference type="EMBL" id="JBBYAF010000005">
    <property type="protein sequence ID" value="MEL3971427.1"/>
    <property type="molecule type" value="Genomic_DNA"/>
</dbReference>
<dbReference type="InterPro" id="IPR000847">
    <property type="entry name" value="LysR_HTH_N"/>
</dbReference>
<dbReference type="Gene3D" id="3.40.190.10">
    <property type="entry name" value="Periplasmic binding protein-like II"/>
    <property type="match status" value="1"/>
</dbReference>
<feature type="domain" description="HTH lysR-type" evidence="5">
    <location>
        <begin position="1"/>
        <end position="58"/>
    </location>
</feature>
<reference evidence="6 7" key="1">
    <citation type="submission" date="2024-04" db="EMBL/GenBank/DDBJ databases">
        <title>Bacillus oryzaecorticis sp. nov., a moderately halophilic bacterium isolated from rice husks.</title>
        <authorList>
            <person name="Zhu H.-S."/>
        </authorList>
    </citation>
    <scope>NUCLEOTIDE SEQUENCE [LARGE SCALE GENOMIC DNA]</scope>
    <source>
        <strain evidence="6 7">ZC255</strain>
    </source>
</reference>
<dbReference type="Pfam" id="PF03466">
    <property type="entry name" value="LysR_substrate"/>
    <property type="match status" value="1"/>
</dbReference>
<evidence type="ECO:0000256" key="3">
    <source>
        <dbReference type="ARBA" id="ARBA00023125"/>
    </source>
</evidence>
<comment type="caution">
    <text evidence="6">The sequence shown here is derived from an EMBL/GenBank/DDBJ whole genome shotgun (WGS) entry which is preliminary data.</text>
</comment>
<dbReference type="InterPro" id="IPR036390">
    <property type="entry name" value="WH_DNA-bd_sf"/>
</dbReference>
<comment type="similarity">
    <text evidence="1">Belongs to the LysR transcriptional regulatory family.</text>
</comment>
<dbReference type="PROSITE" id="PS50931">
    <property type="entry name" value="HTH_LYSR"/>
    <property type="match status" value="1"/>
</dbReference>
<accession>A0ABU9K5T1</accession>
<dbReference type="InterPro" id="IPR005119">
    <property type="entry name" value="LysR_subst-bd"/>
</dbReference>
<name>A0ABU9K5T1_9BACI</name>
<proteinExistence type="inferred from homology"/>
<gene>
    <name evidence="6" type="ORF">AAEO50_03965</name>
</gene>